<dbReference type="Gene3D" id="3.90.25.10">
    <property type="entry name" value="UDP-galactose 4-epimerase, domain 1"/>
    <property type="match status" value="1"/>
</dbReference>
<dbReference type="InterPro" id="IPR052718">
    <property type="entry name" value="NmrA-type_oxidoreductase"/>
</dbReference>
<sequence>MPTQASILITGAAGQLGRLTIEALLKRVPAAQIYALVRSDKAAADLSTLGVNVRIGDYRDAASLDTAFHGIDRVLLISSNDLGNRSAQHANVIDAARRQKVGLIAYTSLLHADVSKLGIAGEHRETEAALGESGVPYVLLRNGWYTENYAASIPAALAHNALAGSAGEGRISSAARADYAEAAAIVLSADQIDSGRIYELAGDDSYTLSEFAQEIATQTKKEIGYANLPESEFKAMLSGAGLPPALAELLADSDACAAEGALFDDSRALSKLLDRPTTSWKATITAALAD</sequence>
<dbReference type="PANTHER" id="PTHR47129:SF1">
    <property type="entry name" value="NMRA-LIKE DOMAIN-CONTAINING PROTEIN"/>
    <property type="match status" value="1"/>
</dbReference>
<feature type="domain" description="NAD(P)-binding" evidence="1">
    <location>
        <begin position="11"/>
        <end position="183"/>
    </location>
</feature>
<dbReference type="PANTHER" id="PTHR47129">
    <property type="entry name" value="QUINONE OXIDOREDUCTASE 2"/>
    <property type="match status" value="1"/>
</dbReference>
<keyword evidence="3" id="KW-1185">Reference proteome</keyword>
<dbReference type="CDD" id="cd05269">
    <property type="entry name" value="TMR_SDR_a"/>
    <property type="match status" value="1"/>
</dbReference>
<dbReference type="InterPro" id="IPR016040">
    <property type="entry name" value="NAD(P)-bd_dom"/>
</dbReference>
<dbReference type="AlphaFoldDB" id="A0A1H1K0W1"/>
<name>A0A1H1K0W1_9BURK</name>
<protein>
    <submittedName>
        <fullName evidence="2">NAD(P)H dehydrogenase (Quinone)</fullName>
    </submittedName>
</protein>
<organism evidence="2 3">
    <name type="scientific">Paraburkholderia fungorum</name>
    <dbReference type="NCBI Taxonomy" id="134537"/>
    <lineage>
        <taxon>Bacteria</taxon>
        <taxon>Pseudomonadati</taxon>
        <taxon>Pseudomonadota</taxon>
        <taxon>Betaproteobacteria</taxon>
        <taxon>Burkholderiales</taxon>
        <taxon>Burkholderiaceae</taxon>
        <taxon>Paraburkholderia</taxon>
    </lineage>
</organism>
<dbReference type="Gene3D" id="3.40.50.720">
    <property type="entry name" value="NAD(P)-binding Rossmann-like Domain"/>
    <property type="match status" value="1"/>
</dbReference>
<dbReference type="SUPFAM" id="SSF51735">
    <property type="entry name" value="NAD(P)-binding Rossmann-fold domains"/>
    <property type="match status" value="1"/>
</dbReference>
<dbReference type="Proteomes" id="UP000183487">
    <property type="component" value="Unassembled WGS sequence"/>
</dbReference>
<gene>
    <name evidence="2" type="ORF">SAMN05443245_7704</name>
</gene>
<dbReference type="RefSeq" id="WP_074774806.1">
    <property type="nucleotide sequence ID" value="NZ_FNKP01000004.1"/>
</dbReference>
<dbReference type="Pfam" id="PF13460">
    <property type="entry name" value="NAD_binding_10"/>
    <property type="match status" value="1"/>
</dbReference>
<evidence type="ECO:0000313" key="2">
    <source>
        <dbReference type="EMBL" id="SDR55495.1"/>
    </source>
</evidence>
<evidence type="ECO:0000259" key="1">
    <source>
        <dbReference type="Pfam" id="PF13460"/>
    </source>
</evidence>
<evidence type="ECO:0000313" key="3">
    <source>
        <dbReference type="Proteomes" id="UP000183487"/>
    </source>
</evidence>
<dbReference type="EMBL" id="FNKP01000004">
    <property type="protein sequence ID" value="SDR55495.1"/>
    <property type="molecule type" value="Genomic_DNA"/>
</dbReference>
<reference evidence="3" key="1">
    <citation type="submission" date="2016-10" db="EMBL/GenBank/DDBJ databases">
        <authorList>
            <person name="Varghese N."/>
        </authorList>
    </citation>
    <scope>NUCLEOTIDE SEQUENCE [LARGE SCALE GENOMIC DNA]</scope>
    <source>
        <strain evidence="3">GAS106B</strain>
    </source>
</reference>
<accession>A0A1H1K0W1</accession>
<proteinExistence type="predicted"/>
<dbReference type="OrthoDB" id="5510591at2"/>
<dbReference type="InterPro" id="IPR036291">
    <property type="entry name" value="NAD(P)-bd_dom_sf"/>
</dbReference>